<dbReference type="Proteomes" id="UP000002009">
    <property type="component" value="Chromosome 7"/>
</dbReference>
<sequence>MATPIISPENVGPPPYSSSLGFLPRPSFSARARTRAPRQSLRFKDRATGVDVTLVGTMHYNPVSIELASSTVTRLREADALHAVVLESCPSRWKKTQKTQPPGSFLRWFLYNEMLAAADAAGDPTKIRLGDQRIEDLGACARRTIADTTRDVLNPLGGWGRLVRDWRDGFDREINGRGDARGNLRAADLWRDAALLLGMPVSMFKYPMAWAIKSPKVIVPFAAFVWGIERIPTLVRPGGFDAVTGAYVMSGEERLVSALFLALDVAEVVFVSRLFLKALLETRNDILSRSIRVACEESVESGEGGGVVAVLGAAHLNGVQLRLMGDGDDEWWAGAGEGSGEGAGEDVAPAEAPSR</sequence>
<organism evidence="2 3">
    <name type="scientific">Micromonas commoda (strain RCC299 / NOUM17 / CCMP2709)</name>
    <name type="common">Picoplanktonic green alga</name>
    <dbReference type="NCBI Taxonomy" id="296587"/>
    <lineage>
        <taxon>Eukaryota</taxon>
        <taxon>Viridiplantae</taxon>
        <taxon>Chlorophyta</taxon>
        <taxon>Mamiellophyceae</taxon>
        <taxon>Mamiellales</taxon>
        <taxon>Mamiellaceae</taxon>
        <taxon>Micromonas</taxon>
    </lineage>
</organism>
<evidence type="ECO:0000256" key="1">
    <source>
        <dbReference type="SAM" id="MobiDB-lite"/>
    </source>
</evidence>
<gene>
    <name evidence="2" type="ORF">MICPUN_112706</name>
</gene>
<dbReference type="eggNOG" id="ENOG502S664">
    <property type="taxonomic scope" value="Eukaryota"/>
</dbReference>
<dbReference type="KEGG" id="mis:MICPUN_112706"/>
<accession>C1EB41</accession>
<dbReference type="InParanoid" id="C1EB41"/>
<name>C1EB41_MICCC</name>
<protein>
    <submittedName>
        <fullName evidence="2">Uncharacterized protein</fullName>
    </submittedName>
</protein>
<feature type="region of interest" description="Disordered" evidence="1">
    <location>
        <begin position="333"/>
        <end position="355"/>
    </location>
</feature>
<reference evidence="2 3" key="1">
    <citation type="journal article" date="2009" name="Science">
        <title>Green evolution and dynamic adaptations revealed by genomes of the marine picoeukaryotes Micromonas.</title>
        <authorList>
            <person name="Worden A.Z."/>
            <person name="Lee J.H."/>
            <person name="Mock T."/>
            <person name="Rouze P."/>
            <person name="Simmons M.P."/>
            <person name="Aerts A.L."/>
            <person name="Allen A.E."/>
            <person name="Cuvelier M.L."/>
            <person name="Derelle E."/>
            <person name="Everett M.V."/>
            <person name="Foulon E."/>
            <person name="Grimwood J."/>
            <person name="Gundlach H."/>
            <person name="Henrissat B."/>
            <person name="Napoli C."/>
            <person name="McDonald S.M."/>
            <person name="Parker M.S."/>
            <person name="Rombauts S."/>
            <person name="Salamov A."/>
            <person name="Von Dassow P."/>
            <person name="Badger J.H."/>
            <person name="Coutinho P.M."/>
            <person name="Demir E."/>
            <person name="Dubchak I."/>
            <person name="Gentemann C."/>
            <person name="Eikrem W."/>
            <person name="Gready J.E."/>
            <person name="John U."/>
            <person name="Lanier W."/>
            <person name="Lindquist E.A."/>
            <person name="Lucas S."/>
            <person name="Mayer K.F."/>
            <person name="Moreau H."/>
            <person name="Not F."/>
            <person name="Otillar R."/>
            <person name="Panaud O."/>
            <person name="Pangilinan J."/>
            <person name="Paulsen I."/>
            <person name="Piegu B."/>
            <person name="Poliakov A."/>
            <person name="Robbens S."/>
            <person name="Schmutz J."/>
            <person name="Toulza E."/>
            <person name="Wyss T."/>
            <person name="Zelensky A."/>
            <person name="Zhou K."/>
            <person name="Armbrust E.V."/>
            <person name="Bhattacharya D."/>
            <person name="Goodenough U.W."/>
            <person name="Van de Peer Y."/>
            <person name="Grigoriev I.V."/>
        </authorList>
    </citation>
    <scope>NUCLEOTIDE SEQUENCE [LARGE SCALE GENOMIC DNA]</scope>
    <source>
        <strain evidence="3">RCC299 / NOUM17</strain>
    </source>
</reference>
<dbReference type="EMBL" id="CP001328">
    <property type="protein sequence ID" value="ACO64964.1"/>
    <property type="molecule type" value="Genomic_DNA"/>
</dbReference>
<keyword evidence="3" id="KW-1185">Reference proteome</keyword>
<dbReference type="GeneID" id="8244997"/>
<evidence type="ECO:0000313" key="3">
    <source>
        <dbReference type="Proteomes" id="UP000002009"/>
    </source>
</evidence>
<proteinExistence type="predicted"/>
<dbReference type="RefSeq" id="XP_002503706.1">
    <property type="nucleotide sequence ID" value="XM_002503660.1"/>
</dbReference>
<dbReference type="OrthoDB" id="193600at2759"/>
<dbReference type="OMA" id="HCNGIKK"/>
<dbReference type="AlphaFoldDB" id="C1EB41"/>
<evidence type="ECO:0000313" key="2">
    <source>
        <dbReference type="EMBL" id="ACO64964.1"/>
    </source>
</evidence>